<keyword evidence="2" id="KW-1185">Reference proteome</keyword>
<accession>A0A420VUB3</accession>
<evidence type="ECO:0000313" key="2">
    <source>
        <dbReference type="Proteomes" id="UP000282423"/>
    </source>
</evidence>
<dbReference type="Pfam" id="PF13149">
    <property type="entry name" value="Mfa_like_1"/>
    <property type="match status" value="1"/>
</dbReference>
<dbReference type="InterPro" id="IPR025049">
    <property type="entry name" value="Mfa-like_1"/>
</dbReference>
<dbReference type="AlphaFoldDB" id="A0A420VUB3"/>
<dbReference type="Proteomes" id="UP000282423">
    <property type="component" value="Unassembled WGS sequence"/>
</dbReference>
<reference evidence="1 2" key="1">
    <citation type="submission" date="2018-10" db="EMBL/GenBank/DDBJ databases">
        <title>Sphingobacterium sp. M05W1-28.</title>
        <authorList>
            <person name="Cai H."/>
        </authorList>
    </citation>
    <scope>NUCLEOTIDE SEQUENCE [LARGE SCALE GENOMIC DNA]</scope>
    <source>
        <strain evidence="1 2">M05W1-28</strain>
    </source>
</reference>
<protein>
    <submittedName>
        <fullName evidence="1">Uncharacterized protein</fullName>
    </submittedName>
</protein>
<sequence length="680" mass="73692">MNNKYFNTKRVFTIISVFIIALVMSCSKDKNNIAPEINGTKMVIKVDGILGTDIGQAISTKAAASVGSNQQLGTSLKKTASGFTMEAMAEQSAIGAVGVNNKLAKSVATKLGNAGTMAATQPMTQDFTYRILVYNKTTGALWKTVQAVAGTEVQLDVEKGSNYTWYAYSYNNTEALPEPANTANPTIEAPVNKDLLYATGETSIPVTPSGENHVYPIAITFQHKMAQVSVKIDATILAQYAVINGIKANFVQDNYLKKGTFDIKGNSMGNLEVVPTTAIFTTTSPTNIWEANYYTADPGALTSFQVKVTDLPVTFNNVDPSMANRNLATYSNATTPAPNIVFNFNFTSPAAGQRLLGLANLSYTATQRRILHYTSTALTNGYGYAAQSGEGWKFINADNNFGTAANSLLRVQKPWSGTTATSTNAGSANYANTQAEFRTKLAENPDVVIIGYNAGIESASTRTALIDYINRKGVVIMMIERSDNAPSVQLFMREFFNDNAITAAQSSYGSGGTMYRINNVNDEIVNGVFGDLRGKLWGEDFGETMVLGNMSPTTLSQIEVYSSGRGINRTPTAAYDNYVTMFKHKTKGLFFVGDGGFISNPRALTSNPDNFTDANRCPFGTDDDNRPKPRLYGTAGNGYTTRQDYAWNSNLFGNAVYWAVKRSEFDGFGTWKYAPAPLTP</sequence>
<proteinExistence type="predicted"/>
<evidence type="ECO:0000313" key="1">
    <source>
        <dbReference type="EMBL" id="RKO69904.1"/>
    </source>
</evidence>
<dbReference type="PROSITE" id="PS51257">
    <property type="entry name" value="PROKAR_LIPOPROTEIN"/>
    <property type="match status" value="1"/>
</dbReference>
<comment type="caution">
    <text evidence="1">The sequence shown here is derived from an EMBL/GenBank/DDBJ whole genome shotgun (WGS) entry which is preliminary data.</text>
</comment>
<name>A0A420VUB3_9SPHI</name>
<dbReference type="OrthoDB" id="692440at2"/>
<organism evidence="1 2">
    <name type="scientific">Sphingobacterium puteale</name>
    <dbReference type="NCBI Taxonomy" id="2420510"/>
    <lineage>
        <taxon>Bacteria</taxon>
        <taxon>Pseudomonadati</taxon>
        <taxon>Bacteroidota</taxon>
        <taxon>Sphingobacteriia</taxon>
        <taxon>Sphingobacteriales</taxon>
        <taxon>Sphingobacteriaceae</taxon>
        <taxon>Sphingobacterium</taxon>
    </lineage>
</organism>
<gene>
    <name evidence="1" type="ORF">D7322_20315</name>
</gene>
<dbReference type="EMBL" id="RBWS01000016">
    <property type="protein sequence ID" value="RKO69904.1"/>
    <property type="molecule type" value="Genomic_DNA"/>
</dbReference>